<reference evidence="1" key="1">
    <citation type="journal article" date="2021" name="Proc. Natl. Acad. Sci. U.S.A.">
        <title>A Catalog of Tens of Thousands of Viruses from Human Metagenomes Reveals Hidden Associations with Chronic Diseases.</title>
        <authorList>
            <person name="Tisza M.J."/>
            <person name="Buck C.B."/>
        </authorList>
    </citation>
    <scope>NUCLEOTIDE SEQUENCE</scope>
    <source>
        <strain evidence="1">CtPVE25</strain>
    </source>
</reference>
<protein>
    <submittedName>
        <fullName evidence="1">Uncharacterized protein</fullName>
    </submittedName>
</protein>
<organism evidence="1">
    <name type="scientific">Myoviridae sp. ctPVE25</name>
    <dbReference type="NCBI Taxonomy" id="2826649"/>
    <lineage>
        <taxon>Viruses</taxon>
        <taxon>Duplodnaviria</taxon>
        <taxon>Heunggongvirae</taxon>
        <taxon>Uroviricota</taxon>
        <taxon>Caudoviricetes</taxon>
    </lineage>
</organism>
<dbReference type="Pfam" id="PF20458">
    <property type="entry name" value="DUF6711"/>
    <property type="match status" value="1"/>
</dbReference>
<dbReference type="EMBL" id="BK015779">
    <property type="protein sequence ID" value="DAE24648.1"/>
    <property type="molecule type" value="Genomic_DNA"/>
</dbReference>
<name>A0A8S5QZW9_9CAUD</name>
<evidence type="ECO:0000313" key="1">
    <source>
        <dbReference type="EMBL" id="DAE24648.1"/>
    </source>
</evidence>
<dbReference type="InterPro" id="IPR046557">
    <property type="entry name" value="DUF6711"/>
</dbReference>
<proteinExistence type="predicted"/>
<sequence>MTLTVNGVDMTPYIARGGFKWQRNDIDGQNTGRNLAGYLRRNRVATKIRLDITCRILKSAEAQTVLSAIMPEHVSVKYYDPCVGKVVTKTMYSNNNPASFQLRKPDGTVWWSGITFPLIEL</sequence>
<accession>A0A8S5QZW9</accession>